<feature type="compositionally biased region" description="Pro residues" evidence="6">
    <location>
        <begin position="128"/>
        <end position="139"/>
    </location>
</feature>
<dbReference type="InterPro" id="IPR011992">
    <property type="entry name" value="EF-hand-dom_pair"/>
</dbReference>
<keyword evidence="3" id="KW-0479">Metal-binding</keyword>
<keyword evidence="2" id="KW-0963">Cytoplasm</keyword>
<feature type="compositionally biased region" description="Low complexity" evidence="6">
    <location>
        <begin position="237"/>
        <end position="246"/>
    </location>
</feature>
<dbReference type="Pfam" id="PF13833">
    <property type="entry name" value="EF-hand_8"/>
    <property type="match status" value="1"/>
</dbReference>
<dbReference type="InterPro" id="IPR002048">
    <property type="entry name" value="EF_hand_dom"/>
</dbReference>
<dbReference type="Pfam" id="PF13499">
    <property type="entry name" value="EF-hand_7"/>
    <property type="match status" value="1"/>
</dbReference>
<evidence type="ECO:0000256" key="4">
    <source>
        <dbReference type="ARBA" id="ARBA00022737"/>
    </source>
</evidence>
<dbReference type="GO" id="GO:0005737">
    <property type="term" value="C:cytoplasm"/>
    <property type="evidence" value="ECO:0007669"/>
    <property type="project" value="UniProtKB-SubCell"/>
</dbReference>
<proteinExistence type="predicted"/>
<dbReference type="SUPFAM" id="SSF47473">
    <property type="entry name" value="EF-hand"/>
    <property type="match status" value="1"/>
</dbReference>
<evidence type="ECO:0000256" key="1">
    <source>
        <dbReference type="ARBA" id="ARBA00004496"/>
    </source>
</evidence>
<dbReference type="GO" id="GO:0005509">
    <property type="term" value="F:calcium ion binding"/>
    <property type="evidence" value="ECO:0007669"/>
    <property type="project" value="InterPro"/>
</dbReference>
<keyword evidence="5" id="KW-0106">Calcium</keyword>
<dbReference type="GO" id="GO:0048306">
    <property type="term" value="F:calcium-dependent protein binding"/>
    <property type="evidence" value="ECO:0007669"/>
    <property type="project" value="UniProtKB-ARBA"/>
</dbReference>
<feature type="region of interest" description="Disordered" evidence="6">
    <location>
        <begin position="1"/>
        <end position="306"/>
    </location>
</feature>
<comment type="subcellular location">
    <subcellularLocation>
        <location evidence="1">Cytoplasm</location>
    </subcellularLocation>
</comment>
<dbReference type="PROSITE" id="PS50222">
    <property type="entry name" value="EF_HAND_2"/>
    <property type="match status" value="2"/>
</dbReference>
<feature type="compositionally biased region" description="Low complexity" evidence="6">
    <location>
        <begin position="149"/>
        <end position="161"/>
    </location>
</feature>
<evidence type="ECO:0000313" key="8">
    <source>
        <dbReference type="EMBL" id="PWI74174.1"/>
    </source>
</evidence>
<dbReference type="InterPro" id="IPR018247">
    <property type="entry name" value="EF_Hand_1_Ca_BS"/>
</dbReference>
<dbReference type="PROSITE" id="PS00018">
    <property type="entry name" value="EF_HAND_1"/>
    <property type="match status" value="2"/>
</dbReference>
<dbReference type="AlphaFoldDB" id="A0A2U3EI32"/>
<feature type="compositionally biased region" description="Low complexity" evidence="6">
    <location>
        <begin position="37"/>
        <end position="46"/>
    </location>
</feature>
<feature type="compositionally biased region" description="Low complexity" evidence="6">
    <location>
        <begin position="194"/>
        <end position="210"/>
    </location>
</feature>
<feature type="compositionally biased region" description="Low complexity" evidence="6">
    <location>
        <begin position="277"/>
        <end position="286"/>
    </location>
</feature>
<evidence type="ECO:0000256" key="5">
    <source>
        <dbReference type="ARBA" id="ARBA00022837"/>
    </source>
</evidence>
<comment type="caution">
    <text evidence="8">The sequence shown here is derived from an EMBL/GenBank/DDBJ whole genome shotgun (WGS) entry which is preliminary data.</text>
</comment>
<dbReference type="PANTHER" id="PTHR46212:SF3">
    <property type="entry name" value="GH27120P"/>
    <property type="match status" value="1"/>
</dbReference>
<accession>A0A2U3EI32</accession>
<feature type="compositionally biased region" description="Pro residues" evidence="6">
    <location>
        <begin position="287"/>
        <end position="299"/>
    </location>
</feature>
<feature type="domain" description="EF-hand" evidence="7">
    <location>
        <begin position="363"/>
        <end position="398"/>
    </location>
</feature>
<keyword evidence="4" id="KW-0677">Repeat</keyword>
<evidence type="ECO:0000256" key="6">
    <source>
        <dbReference type="SAM" id="MobiDB-lite"/>
    </source>
</evidence>
<dbReference type="SMART" id="SM00054">
    <property type="entry name" value="EFh"/>
    <property type="match status" value="3"/>
</dbReference>
<dbReference type="CDD" id="cd16180">
    <property type="entry name" value="EFh_PEF_Group_I"/>
    <property type="match status" value="1"/>
</dbReference>
<dbReference type="InterPro" id="IPR051426">
    <property type="entry name" value="Peflin/Sorcin_CaBP"/>
</dbReference>
<reference evidence="8 9" key="1">
    <citation type="journal article" date="2016" name="Front. Microbiol.">
        <title>Genome and transcriptome sequences reveal the specific parasitism of the nematophagous Purpureocillium lilacinum 36-1.</title>
        <authorList>
            <person name="Xie J."/>
            <person name="Li S."/>
            <person name="Mo C."/>
            <person name="Xiao X."/>
            <person name="Peng D."/>
            <person name="Wang G."/>
            <person name="Xiao Y."/>
        </authorList>
    </citation>
    <scope>NUCLEOTIDE SEQUENCE [LARGE SCALE GENOMIC DNA]</scope>
    <source>
        <strain evidence="8 9">36-1</strain>
    </source>
</reference>
<dbReference type="Gene3D" id="1.10.238.10">
    <property type="entry name" value="EF-hand"/>
    <property type="match status" value="1"/>
</dbReference>
<name>A0A2U3EI32_PURLI</name>
<feature type="compositionally biased region" description="Polar residues" evidence="6">
    <location>
        <begin position="115"/>
        <end position="124"/>
    </location>
</feature>
<evidence type="ECO:0000256" key="2">
    <source>
        <dbReference type="ARBA" id="ARBA00022490"/>
    </source>
</evidence>
<evidence type="ECO:0000259" key="7">
    <source>
        <dbReference type="PROSITE" id="PS50222"/>
    </source>
</evidence>
<evidence type="ECO:0000313" key="9">
    <source>
        <dbReference type="Proteomes" id="UP000245956"/>
    </source>
</evidence>
<organism evidence="8 9">
    <name type="scientific">Purpureocillium lilacinum</name>
    <name type="common">Paecilomyces lilacinus</name>
    <dbReference type="NCBI Taxonomy" id="33203"/>
    <lineage>
        <taxon>Eukaryota</taxon>
        <taxon>Fungi</taxon>
        <taxon>Dikarya</taxon>
        <taxon>Ascomycota</taxon>
        <taxon>Pezizomycotina</taxon>
        <taxon>Sordariomycetes</taxon>
        <taxon>Hypocreomycetidae</taxon>
        <taxon>Hypocreales</taxon>
        <taxon>Ophiocordycipitaceae</taxon>
        <taxon>Purpureocillium</taxon>
    </lineage>
</organism>
<dbReference type="Pfam" id="PF13202">
    <property type="entry name" value="EF-hand_5"/>
    <property type="match status" value="1"/>
</dbReference>
<dbReference type="EMBL" id="LCWV01000003">
    <property type="protein sequence ID" value="PWI74174.1"/>
    <property type="molecule type" value="Genomic_DNA"/>
</dbReference>
<feature type="domain" description="EF-hand" evidence="7">
    <location>
        <begin position="399"/>
        <end position="428"/>
    </location>
</feature>
<dbReference type="Proteomes" id="UP000245956">
    <property type="component" value="Unassembled WGS sequence"/>
</dbReference>
<protein>
    <submittedName>
        <fullName evidence="8">Peflin</fullName>
    </submittedName>
</protein>
<gene>
    <name evidence="8" type="ORF">PCL_07488</name>
</gene>
<evidence type="ECO:0000256" key="3">
    <source>
        <dbReference type="ARBA" id="ARBA00022723"/>
    </source>
</evidence>
<dbReference type="PANTHER" id="PTHR46212">
    <property type="entry name" value="PEFLIN"/>
    <property type="match status" value="1"/>
</dbReference>
<feature type="compositionally biased region" description="Basic and acidic residues" evidence="6">
    <location>
        <begin position="162"/>
        <end position="175"/>
    </location>
</feature>
<sequence length="495" mass="53812">MATDKPDPRAPSLLPPSPERPPRHSPAGLAQLKRPAGAPQGHPGQSSSGGMGPDRCGWPCSANAPTRGRNKPPSVLPAPQRASACRASLPPPPITQLLRAADYEAADAHRPTAEPITTTPCEQQTTLPAPPIRTLPPPTADHVHFDVCLPPSLSLSTTPSPDAKDKGHETADGFPRRRSGLTARRPSRWRTTDPTTRTLSPDSRSPSPRDAAVWRPPSMIADRRAQQKPGAAPPPSASYAQQPSSSRYDSKPPPPAPRDQYKQPPYGHASPPPPPQQQHHQQQPPHSQGPPPRTTPPPAAAAAAAAGSAAAIASPGLPPAAFACPRRGLRLRLDAAAALPCRTGQLSEKELSAALVNGDWTAFDIQTVRMMIRMFDSDRNGTINFEEFCGLWSFLASWRTLFDRFDVDRSGNISLSEFTDALIAFRYRLSPAFVELLFRTYDKRGEGVMSFDLFVQSCISLKRMTDVFKKYDDDRDGFITLSFEDFLSEILKQLK</sequence>